<organism evidence="10 11">
    <name type="scientific">Heterorhabditis bacteriophora</name>
    <name type="common">Entomopathogenic nematode worm</name>
    <dbReference type="NCBI Taxonomy" id="37862"/>
    <lineage>
        <taxon>Eukaryota</taxon>
        <taxon>Metazoa</taxon>
        <taxon>Ecdysozoa</taxon>
        <taxon>Nematoda</taxon>
        <taxon>Chromadorea</taxon>
        <taxon>Rhabditida</taxon>
        <taxon>Rhabditina</taxon>
        <taxon>Rhabditomorpha</taxon>
        <taxon>Strongyloidea</taxon>
        <taxon>Heterorhabditidae</taxon>
        <taxon>Heterorhabditis</taxon>
    </lineage>
</organism>
<protein>
    <recommendedName>
        <fullName evidence="2 6">Nucleolar protein 6</fullName>
    </recommendedName>
</protein>
<dbReference type="GO" id="GO:0032545">
    <property type="term" value="C:CURI complex"/>
    <property type="evidence" value="ECO:0007669"/>
    <property type="project" value="TreeGrafter"/>
</dbReference>
<name>A0A1I7XDU6_HETBA</name>
<evidence type="ECO:0000259" key="7">
    <source>
        <dbReference type="Pfam" id="PF03813"/>
    </source>
</evidence>
<dbReference type="PANTHER" id="PTHR17972:SF0">
    <property type="entry name" value="NUCLEOLAR PROTEIN 6"/>
    <property type="match status" value="1"/>
</dbReference>
<evidence type="ECO:0000313" key="10">
    <source>
        <dbReference type="Proteomes" id="UP000095283"/>
    </source>
</evidence>
<dbReference type="AlphaFoldDB" id="A0A1I7XDU6"/>
<proteinExistence type="inferred from homology"/>
<dbReference type="GO" id="GO:0034456">
    <property type="term" value="C:UTP-C complex"/>
    <property type="evidence" value="ECO:0007669"/>
    <property type="project" value="TreeGrafter"/>
</dbReference>
<dbReference type="GO" id="GO:0005694">
    <property type="term" value="C:chromosome"/>
    <property type="evidence" value="ECO:0007669"/>
    <property type="project" value="UniProtKB-SubCell"/>
</dbReference>
<dbReference type="Proteomes" id="UP000095283">
    <property type="component" value="Unplaced"/>
</dbReference>
<dbReference type="GO" id="GO:0032040">
    <property type="term" value="C:small-subunit processome"/>
    <property type="evidence" value="ECO:0007669"/>
    <property type="project" value="TreeGrafter"/>
</dbReference>
<keyword evidence="6" id="KW-0539">Nucleus</keyword>
<feature type="domain" description="Nrap protein" evidence="9">
    <location>
        <begin position="620"/>
        <end position="761"/>
    </location>
</feature>
<dbReference type="GO" id="GO:0006364">
    <property type="term" value="P:rRNA processing"/>
    <property type="evidence" value="ECO:0007669"/>
    <property type="project" value="TreeGrafter"/>
</dbReference>
<evidence type="ECO:0000256" key="5">
    <source>
        <dbReference type="ARBA" id="ARBA00035020"/>
    </source>
</evidence>
<evidence type="ECO:0000313" key="11">
    <source>
        <dbReference type="WBParaSite" id="Hba_15627"/>
    </source>
</evidence>
<keyword evidence="3" id="KW-0158">Chromosome</keyword>
<comment type="function">
    <text evidence="4">Part of the small subunit (SSU) processome, first precursor of the small eukaryotic ribosomal subunit. During the assembly of the SSU processome in the nucleolus, many ribosome biogenesis factors, an RNA chaperone and ribosomal proteins associate with the nascent pre-rRNA and work in concert to generate RNA folding, modifications, rearrangements and cleavage as well as targeted degradation of pre-ribosomal RNA by the RNA exosome.</text>
</comment>
<evidence type="ECO:0000259" key="8">
    <source>
        <dbReference type="Pfam" id="PF17404"/>
    </source>
</evidence>
<dbReference type="Pfam" id="PF03813">
    <property type="entry name" value="Nrap"/>
    <property type="match status" value="1"/>
</dbReference>
<dbReference type="GO" id="GO:0006409">
    <property type="term" value="P:tRNA export from nucleus"/>
    <property type="evidence" value="ECO:0007669"/>
    <property type="project" value="TreeGrafter"/>
</dbReference>
<dbReference type="InterPro" id="IPR035368">
    <property type="entry name" value="Nrap_D3"/>
</dbReference>
<accession>A0A1I7XDU6</accession>
<dbReference type="Pfam" id="PF17404">
    <property type="entry name" value="Nrap_D3"/>
    <property type="match status" value="1"/>
</dbReference>
<dbReference type="InterPro" id="IPR005554">
    <property type="entry name" value="NOL6/Upt22"/>
</dbReference>
<dbReference type="PANTHER" id="PTHR17972">
    <property type="entry name" value="NUCLEOLAR RNA-ASSOCIATED PROTEIN"/>
    <property type="match status" value="1"/>
</dbReference>
<dbReference type="WBParaSite" id="Hba_15627">
    <property type="protein sequence ID" value="Hba_15627"/>
    <property type="gene ID" value="Hba_15627"/>
</dbReference>
<evidence type="ECO:0000256" key="4">
    <source>
        <dbReference type="ARBA" id="ARBA00035000"/>
    </source>
</evidence>
<sequence length="773" mass="87355">MKRSLKEDSIAAVDVTPMSNTFRLQYRDVSLWSKLGVKYPLCDSTPAIANTTSSITEYRWIAPSEVTLISKSSSKLLNKEDFTVDIFVILPSELFGKRDYVNLVYPAKRSHYMCSCIKALESIMPDMIVEFTPGPGGDTVFQNLSISERTRSSQGRIILHFFATESSLAKSSRFSPSISNLRPSTVYPHILDKAFKIYLVPDNCPTPFFNQRLLRNMHECRVIQKVDFELQNKTNLLQALGLCNRWFHCRNMVEFDDIFLAAFMICLLRKEIVTEKQDLLTILRNYFLAIVNYDSSVVMGLYSSDFEETAYSLHQNTSPIVLLDYSGYWNIANGISLESFNQHNSSGKIFSFLLAFRINKGWSNPITMGPVATEPEAKSFCNFWKGKTQLRKFADTRICECMVWNNEPSSDVPLIVLRFLIANHFLFPSNCISWRTALPTSLCSDKITGMKIATAFSSLSSILRALKGLPLMITNIHGVSPFIRGTEPCPSSTISFTCEGTSKKDYQLPSLHKVPSFTSSITVHIKLEYSGKWGSDFEGIRRMTGAFYVQIAEQLGRHGLISVPAMDQLFVLVDDVVFKLLIVHPKVLKMLETRVEELRADCASSTTISLESKRLASYKKRWLSAKLLSNAIPDLALEMIMVAAFEQPTMPPPQAPIVAFYRCLSLLVNHNWSARPLIVDFAAEWKDEDLMDLQCSFVKMRPVLPPMVIITNEEPMGMRWTRDNPSSLLLKRIIGLASQTMGILNENIEGSLPTNMEAIFSSPLLFSLFVNLF</sequence>
<evidence type="ECO:0000256" key="1">
    <source>
        <dbReference type="ARBA" id="ARBA00004286"/>
    </source>
</evidence>
<keyword evidence="6" id="KW-0694">RNA-binding</keyword>
<dbReference type="GO" id="GO:0003723">
    <property type="term" value="F:RNA binding"/>
    <property type="evidence" value="ECO:0007669"/>
    <property type="project" value="UniProtKB-KW"/>
</dbReference>
<feature type="domain" description="Nrap protein" evidence="8">
    <location>
        <begin position="344"/>
        <end position="425"/>
    </location>
</feature>
<dbReference type="Pfam" id="PF17406">
    <property type="entry name" value="Nrap_D5"/>
    <property type="match status" value="1"/>
</dbReference>
<dbReference type="InterPro" id="IPR035082">
    <property type="entry name" value="Nrap_D1"/>
</dbReference>
<evidence type="ECO:0000256" key="2">
    <source>
        <dbReference type="ARBA" id="ARBA00016437"/>
    </source>
</evidence>
<feature type="domain" description="Nrap protein" evidence="7">
    <location>
        <begin position="84"/>
        <end position="217"/>
    </location>
</feature>
<evidence type="ECO:0000259" key="9">
    <source>
        <dbReference type="Pfam" id="PF17406"/>
    </source>
</evidence>
<keyword evidence="10" id="KW-1185">Reference proteome</keyword>
<comment type="subcellular location">
    <subcellularLocation>
        <location evidence="1">Chromosome</location>
    </subcellularLocation>
    <subcellularLocation>
        <location evidence="6">Nucleus</location>
        <location evidence="6">Nucleolus</location>
    </subcellularLocation>
</comment>
<reference evidence="11" key="1">
    <citation type="submission" date="2016-11" db="UniProtKB">
        <authorList>
            <consortium name="WormBaseParasite"/>
        </authorList>
    </citation>
    <scope>IDENTIFICATION</scope>
</reference>
<evidence type="ECO:0000256" key="3">
    <source>
        <dbReference type="ARBA" id="ARBA00022454"/>
    </source>
</evidence>
<dbReference type="InterPro" id="IPR035370">
    <property type="entry name" value="Nrap_D5"/>
</dbReference>
<evidence type="ECO:0000256" key="6">
    <source>
        <dbReference type="RuleBase" id="RU364032"/>
    </source>
</evidence>
<comment type="similarity">
    <text evidence="6">Belongs to the NRAP family.</text>
</comment>
<comment type="subunit">
    <text evidence="5">Part of the small subunit (SSU) processome, composed of more than 70 proteins and the RNA chaperone small nucleolar RNA (snoRNA) U3.</text>
</comment>